<organism evidence="1 2">
    <name type="scientific">Diaporthe helianthi</name>
    <dbReference type="NCBI Taxonomy" id="158607"/>
    <lineage>
        <taxon>Eukaryota</taxon>
        <taxon>Fungi</taxon>
        <taxon>Dikarya</taxon>
        <taxon>Ascomycota</taxon>
        <taxon>Pezizomycotina</taxon>
        <taxon>Sordariomycetes</taxon>
        <taxon>Sordariomycetidae</taxon>
        <taxon>Diaporthales</taxon>
        <taxon>Diaporthaceae</taxon>
        <taxon>Diaporthe</taxon>
    </lineage>
</organism>
<evidence type="ECO:0000313" key="2">
    <source>
        <dbReference type="Proteomes" id="UP000094444"/>
    </source>
</evidence>
<dbReference type="OrthoDB" id="10429678at2759"/>
<reference evidence="1" key="1">
    <citation type="submission" date="2017-09" db="EMBL/GenBank/DDBJ databases">
        <title>Polyketide synthases of a Diaporthe helianthi virulent isolate.</title>
        <authorList>
            <person name="Baroncelli R."/>
        </authorList>
    </citation>
    <scope>NUCLEOTIDE SEQUENCE [LARGE SCALE GENOMIC DNA]</scope>
    <source>
        <strain evidence="1">7/96</strain>
    </source>
</reference>
<evidence type="ECO:0000313" key="1">
    <source>
        <dbReference type="EMBL" id="POS68539.1"/>
    </source>
</evidence>
<dbReference type="EMBL" id="MAVT02004280">
    <property type="protein sequence ID" value="POS68539.1"/>
    <property type="molecule type" value="Genomic_DNA"/>
</dbReference>
<dbReference type="InParanoid" id="A0A2P5HE80"/>
<accession>A0A2P5HE80</accession>
<dbReference type="AlphaFoldDB" id="A0A2P5HE80"/>
<proteinExistence type="predicted"/>
<dbReference type="Proteomes" id="UP000094444">
    <property type="component" value="Unassembled WGS sequence"/>
</dbReference>
<comment type="caution">
    <text evidence="1">The sequence shown here is derived from an EMBL/GenBank/DDBJ whole genome shotgun (WGS) entry which is preliminary data.</text>
</comment>
<sequence>MGPWKQLGLLPLPTLEYGSDLKVWQWRVKLILEHLSLWQFIPTSSASQKLSGGDKEAVRCCAALLASCKSERILSDLLIIQLASADPGERELPEAPSDLFEKVRRMVRAVQKIQKDGTIRLRDFLSGAEIPGRAEDVLLGLDALPKKDGTANHWLHTILIAVLLIKKHGLADLSGADAQRPIERALDVDRQLVAGDFIRLKAEVMEARSQQFST</sequence>
<protein>
    <submittedName>
        <fullName evidence="1">Uncharacterized protein</fullName>
    </submittedName>
</protein>
<gene>
    <name evidence="1" type="ORF">DHEL01_v213067</name>
</gene>
<keyword evidence="2" id="KW-1185">Reference proteome</keyword>
<name>A0A2P5HE80_DIAHE</name>